<dbReference type="PANTHER" id="PTHR33377:SF26">
    <property type="match status" value="1"/>
</dbReference>
<gene>
    <name evidence="1" type="ORF">BDA96_02G019300</name>
</gene>
<protein>
    <submittedName>
        <fullName evidence="1">Uncharacterized protein</fullName>
    </submittedName>
</protein>
<reference evidence="1" key="1">
    <citation type="journal article" date="2019" name="BMC Genomics">
        <title>A new reference genome for Sorghum bicolor reveals high levels of sequence similarity between sweet and grain genotypes: implications for the genetics of sugar metabolism.</title>
        <authorList>
            <person name="Cooper E.A."/>
            <person name="Brenton Z.W."/>
            <person name="Flinn B.S."/>
            <person name="Jenkins J."/>
            <person name="Shu S."/>
            <person name="Flowers D."/>
            <person name="Luo F."/>
            <person name="Wang Y."/>
            <person name="Xia P."/>
            <person name="Barry K."/>
            <person name="Daum C."/>
            <person name="Lipzen A."/>
            <person name="Yoshinaga Y."/>
            <person name="Schmutz J."/>
            <person name="Saski C."/>
            <person name="Vermerris W."/>
            <person name="Kresovich S."/>
        </authorList>
    </citation>
    <scope>NUCLEOTIDE SEQUENCE</scope>
</reference>
<evidence type="ECO:0000313" key="1">
    <source>
        <dbReference type="EMBL" id="KAG0541469.1"/>
    </source>
</evidence>
<accession>A0A921RJG8</accession>
<dbReference type="AlphaFoldDB" id="A0A921RJG8"/>
<sequence>MALPSAVVEEGVNKVFSYISTKFDDKALTADTIARIEIALSQLDFVLEKTGKIAITYVSLLRRWKIFKRVHMEGMDLLNKYKLQEAEVTGQAVVRSSSYLQRIANRAANLSISSLVGLSKEPLSSSVATTFERYADWAEKFVAEVESSCPLRHVTFRYPFLRHLFEGKTLVCKMVKNPSQSLRFYLHPEIVEGRGVEVKLVYVYEDCRTLEKCFYIFMNLRISEDTDIIGIIIKCMQWLTAQFKLAVESAIGELTLLPSLQDIFHSSVHPPSFMIEDQHDSSSKFFRPDPICCKGNSHGTLASKSSIQIPEPVIEIYFSCYMSAPEKSLRNAPLSLTGLFAPHFPRSNGDICIQYAGKEETRNGGSVQQLEQIARSDALDYLVHEPEPTDYALFWFSPHGVASVILRSEAMPRPGRRVSKRKR</sequence>
<dbReference type="InterPro" id="IPR013181">
    <property type="entry name" value="DUF1719"/>
</dbReference>
<dbReference type="EMBL" id="CM027681">
    <property type="protein sequence ID" value="KAG0541468.1"/>
    <property type="molecule type" value="Genomic_DNA"/>
</dbReference>
<comment type="caution">
    <text evidence="1">The sequence shown here is derived from an EMBL/GenBank/DDBJ whole genome shotgun (WGS) entry which is preliminary data.</text>
</comment>
<dbReference type="PANTHER" id="PTHR33377">
    <property type="entry name" value="OS10G0134700 PROTEIN-RELATED"/>
    <property type="match status" value="1"/>
</dbReference>
<dbReference type="Proteomes" id="UP000807115">
    <property type="component" value="Chromosome 2"/>
</dbReference>
<evidence type="ECO:0000313" key="2">
    <source>
        <dbReference type="Proteomes" id="UP000807115"/>
    </source>
</evidence>
<dbReference type="Pfam" id="PF08224">
    <property type="entry name" value="DUF1719"/>
    <property type="match status" value="1"/>
</dbReference>
<dbReference type="EMBL" id="CM027681">
    <property type="protein sequence ID" value="KAG0541469.1"/>
    <property type="molecule type" value="Genomic_DNA"/>
</dbReference>
<name>A0A921RJG8_SORBI</name>
<proteinExistence type="predicted"/>
<dbReference type="SMART" id="SM01157">
    <property type="entry name" value="DUF1719"/>
    <property type="match status" value="1"/>
</dbReference>
<dbReference type="EMBL" id="CM027681">
    <property type="protein sequence ID" value="KAG0541467.1"/>
    <property type="molecule type" value="Genomic_DNA"/>
</dbReference>
<organism evidence="1 2">
    <name type="scientific">Sorghum bicolor</name>
    <name type="common">Sorghum</name>
    <name type="synonym">Sorghum vulgare</name>
    <dbReference type="NCBI Taxonomy" id="4558"/>
    <lineage>
        <taxon>Eukaryota</taxon>
        <taxon>Viridiplantae</taxon>
        <taxon>Streptophyta</taxon>
        <taxon>Embryophyta</taxon>
        <taxon>Tracheophyta</taxon>
        <taxon>Spermatophyta</taxon>
        <taxon>Magnoliopsida</taxon>
        <taxon>Liliopsida</taxon>
        <taxon>Poales</taxon>
        <taxon>Poaceae</taxon>
        <taxon>PACMAD clade</taxon>
        <taxon>Panicoideae</taxon>
        <taxon>Andropogonodae</taxon>
        <taxon>Andropogoneae</taxon>
        <taxon>Sorghinae</taxon>
        <taxon>Sorghum</taxon>
    </lineage>
</organism>
<reference evidence="1" key="2">
    <citation type="submission" date="2020-10" db="EMBL/GenBank/DDBJ databases">
        <authorList>
            <person name="Cooper E.A."/>
            <person name="Brenton Z.W."/>
            <person name="Flinn B.S."/>
            <person name="Jenkins J."/>
            <person name="Shu S."/>
            <person name="Flowers D."/>
            <person name="Luo F."/>
            <person name="Wang Y."/>
            <person name="Xia P."/>
            <person name="Barry K."/>
            <person name="Daum C."/>
            <person name="Lipzen A."/>
            <person name="Yoshinaga Y."/>
            <person name="Schmutz J."/>
            <person name="Saski C."/>
            <person name="Vermerris W."/>
            <person name="Kresovich S."/>
        </authorList>
    </citation>
    <scope>NUCLEOTIDE SEQUENCE</scope>
</reference>
<dbReference type="EMBL" id="CM027681">
    <property type="protein sequence ID" value="KAG0541470.1"/>
    <property type="molecule type" value="Genomic_DNA"/>
</dbReference>